<keyword evidence="10" id="KW-1185">Reference proteome</keyword>
<organism evidence="9 10">
    <name type="scientific">Aquicella lusitana</name>
    <dbReference type="NCBI Taxonomy" id="254246"/>
    <lineage>
        <taxon>Bacteria</taxon>
        <taxon>Pseudomonadati</taxon>
        <taxon>Pseudomonadota</taxon>
        <taxon>Gammaproteobacteria</taxon>
        <taxon>Legionellales</taxon>
        <taxon>Coxiellaceae</taxon>
        <taxon>Aquicella</taxon>
    </lineage>
</organism>
<dbReference type="GO" id="GO:0046872">
    <property type="term" value="F:metal ion binding"/>
    <property type="evidence" value="ECO:0007669"/>
    <property type="project" value="UniProtKB-KW"/>
</dbReference>
<dbReference type="Pfam" id="PF03918">
    <property type="entry name" value="CcmH"/>
    <property type="match status" value="1"/>
</dbReference>
<comment type="similarity">
    <text evidence="1 7">Belongs to the CcmH/CycL/Ccl2/NrfF family.</text>
</comment>
<comment type="caution">
    <text evidence="9">The sequence shown here is derived from an EMBL/GenBank/DDBJ whole genome shotgun (WGS) entry which is preliminary data.</text>
</comment>
<evidence type="ECO:0000256" key="5">
    <source>
        <dbReference type="ARBA" id="ARBA00022748"/>
    </source>
</evidence>
<reference evidence="9 10" key="1">
    <citation type="submission" date="2018-07" db="EMBL/GenBank/DDBJ databases">
        <title>Genomic Encyclopedia of Type Strains, Phase IV (KMG-IV): sequencing the most valuable type-strain genomes for metagenomic binning, comparative biology and taxonomic classification.</title>
        <authorList>
            <person name="Goeker M."/>
        </authorList>
    </citation>
    <scope>NUCLEOTIDE SEQUENCE [LARGE SCALE GENOMIC DNA]</scope>
    <source>
        <strain evidence="9 10">DSM 16500</strain>
    </source>
</reference>
<keyword evidence="6 7" id="KW-0408">Iron</keyword>
<dbReference type="RefSeq" id="WP_114835084.1">
    <property type="nucleotide sequence ID" value="NZ_LR699114.1"/>
</dbReference>
<keyword evidence="7" id="KW-1133">Transmembrane helix</keyword>
<keyword evidence="5" id="KW-0201">Cytochrome c-type biogenesis</keyword>
<evidence type="ECO:0000313" key="10">
    <source>
        <dbReference type="Proteomes" id="UP000254720"/>
    </source>
</evidence>
<evidence type="ECO:0000256" key="2">
    <source>
        <dbReference type="ARBA" id="ARBA00022617"/>
    </source>
</evidence>
<keyword evidence="3 7" id="KW-0479">Metal-binding</keyword>
<feature type="domain" description="CcmH/CycL/Ccl2/NrfF N-terminal" evidence="8">
    <location>
        <begin position="20"/>
        <end position="137"/>
    </location>
</feature>
<evidence type="ECO:0000313" key="9">
    <source>
        <dbReference type="EMBL" id="RDI40180.1"/>
    </source>
</evidence>
<dbReference type="InterPro" id="IPR038297">
    <property type="entry name" value="CcmH/CycL/NrfF/Ccl2_sf"/>
</dbReference>
<evidence type="ECO:0000256" key="7">
    <source>
        <dbReference type="RuleBase" id="RU364112"/>
    </source>
</evidence>
<dbReference type="GO" id="GO:0017004">
    <property type="term" value="P:cytochrome complex assembly"/>
    <property type="evidence" value="ECO:0007669"/>
    <property type="project" value="UniProtKB-KW"/>
</dbReference>
<keyword evidence="2 7" id="KW-0349">Heme</keyword>
<feature type="transmembrane region" description="Helical" evidence="7">
    <location>
        <begin position="5"/>
        <end position="25"/>
    </location>
</feature>
<dbReference type="OrthoDB" id="9804975at2"/>
<keyword evidence="7" id="KW-0472">Membrane</keyword>
<dbReference type="EMBL" id="QQAX01000023">
    <property type="protein sequence ID" value="RDI40180.1"/>
    <property type="molecule type" value="Genomic_DNA"/>
</dbReference>
<dbReference type="InterPro" id="IPR005616">
    <property type="entry name" value="CcmH/CycL/Ccl2/NrfF_N"/>
</dbReference>
<dbReference type="Gene3D" id="1.10.8.640">
    <property type="entry name" value="Cytochrome C biogenesis protein"/>
    <property type="match status" value="1"/>
</dbReference>
<sequence length="139" mass="16477">MTRQLFGWAHFILVFFPLIFMLFWVNSTFAIERDPYPFTSVADAKRFESLTKEIRCVVCQNQNIADSNAPLANDLRLKVYQLVKNNKSDEEIKAYLVKRYGEFILLRPRFNLLTAILWLFPLFGIITGFYFLRRIVKLK</sequence>
<evidence type="ECO:0000256" key="4">
    <source>
        <dbReference type="ARBA" id="ARBA00022729"/>
    </source>
</evidence>
<evidence type="ECO:0000256" key="6">
    <source>
        <dbReference type="ARBA" id="ARBA00023004"/>
    </source>
</evidence>
<gene>
    <name evidence="9" type="ORF">C8D86_12314</name>
</gene>
<evidence type="ECO:0000256" key="1">
    <source>
        <dbReference type="ARBA" id="ARBA00010342"/>
    </source>
</evidence>
<comment type="function">
    <text evidence="7">Possible subunit of a heme lyase.</text>
</comment>
<dbReference type="CDD" id="cd16378">
    <property type="entry name" value="CcmH_N"/>
    <property type="match status" value="1"/>
</dbReference>
<evidence type="ECO:0000256" key="3">
    <source>
        <dbReference type="ARBA" id="ARBA00022723"/>
    </source>
</evidence>
<dbReference type="GO" id="GO:0005886">
    <property type="term" value="C:plasma membrane"/>
    <property type="evidence" value="ECO:0007669"/>
    <property type="project" value="TreeGrafter"/>
</dbReference>
<evidence type="ECO:0000259" key="8">
    <source>
        <dbReference type="Pfam" id="PF03918"/>
    </source>
</evidence>
<name>A0A370GAE9_9COXI</name>
<accession>A0A370GAE9</accession>
<proteinExistence type="inferred from homology"/>
<keyword evidence="7" id="KW-0812">Transmembrane</keyword>
<dbReference type="Proteomes" id="UP000254720">
    <property type="component" value="Unassembled WGS sequence"/>
</dbReference>
<feature type="transmembrane region" description="Helical" evidence="7">
    <location>
        <begin position="110"/>
        <end position="132"/>
    </location>
</feature>
<protein>
    <recommendedName>
        <fullName evidence="7">Cytochrome c-type biogenesis protein</fullName>
    </recommendedName>
</protein>
<dbReference type="PANTHER" id="PTHR47870:SF1">
    <property type="entry name" value="CYTOCHROME C-TYPE BIOGENESIS PROTEIN CCMH"/>
    <property type="match status" value="1"/>
</dbReference>
<keyword evidence="4 7" id="KW-0732">Signal</keyword>
<dbReference type="AlphaFoldDB" id="A0A370GAE9"/>
<dbReference type="InterPro" id="IPR051263">
    <property type="entry name" value="C-type_cytochrome_biogenesis"/>
</dbReference>
<dbReference type="PANTHER" id="PTHR47870">
    <property type="entry name" value="CYTOCHROME C-TYPE BIOGENESIS PROTEIN CCMH"/>
    <property type="match status" value="1"/>
</dbReference>
<dbReference type="FunFam" id="1.10.8.640:FF:000001">
    <property type="entry name" value="Cytochrome c-type biogenesis protein"/>
    <property type="match status" value="1"/>
</dbReference>